<organism evidence="1">
    <name type="scientific">Homo sapiens</name>
    <name type="common">Human</name>
    <dbReference type="NCBI Taxonomy" id="9606"/>
    <lineage>
        <taxon>Eukaryota</taxon>
        <taxon>Metazoa</taxon>
        <taxon>Chordata</taxon>
        <taxon>Craniata</taxon>
        <taxon>Vertebrata</taxon>
        <taxon>Euteleostomi</taxon>
        <taxon>Mammalia</taxon>
        <taxon>Eutheria</taxon>
        <taxon>Euarchontoglires</taxon>
        <taxon>Primates</taxon>
        <taxon>Haplorrhini</taxon>
        <taxon>Catarrhini</taxon>
        <taxon>Hominidae</taxon>
        <taxon>Homo</taxon>
    </lineage>
</organism>
<name>Q8WYR5_HUMAN</name>
<reference evidence="1" key="1">
    <citation type="submission" date="2001-11" db="EMBL/GenBank/DDBJ databases">
        <title>Gene and peptide analysis of newly defined lung cancer rejection antigens recognized by HLA-A2402-restricted tumor-specific cytotoxic T lymphocytes.</title>
        <authorList>
            <person name="Yamada A."/>
            <person name="Kawano K."/>
            <person name="Koga M."/>
            <person name="Matsumoto T."/>
            <person name="Itoh K."/>
        </authorList>
    </citation>
    <scope>NUCLEOTIDE SEQUENCE</scope>
    <source>
        <tissue evidence="1">Lung adenocarcinoma</tissue>
    </source>
</reference>
<sequence>MCLATLIYGGFWFFPIVLCM</sequence>
<dbReference type="AlphaFoldDB" id="Q8WYR5"/>
<protein>
    <submittedName>
        <fullName evidence="1">Tumor rejection antigen</fullName>
    </submittedName>
</protein>
<proteinExistence type="evidence at transcript level"/>
<dbReference type="EMBL" id="AF445027">
    <property type="protein sequence ID" value="AAL38588.1"/>
    <property type="molecule type" value="mRNA"/>
</dbReference>
<evidence type="ECO:0000313" key="1">
    <source>
        <dbReference type="EMBL" id="AAL38588.1"/>
    </source>
</evidence>
<accession>Q8WYR5</accession>